<sequence>SEIKTREAGFSKSQLVKKLGCASGSRGFLSGRNDPTHSNPALIRSYGGAGLNFKLVSSE</sequence>
<reference evidence="1" key="1">
    <citation type="journal article" date="2014" name="Front. Microbiol.">
        <title>High frequency of phylogenetically diverse reductive dehalogenase-homologous genes in deep subseafloor sedimentary metagenomes.</title>
        <authorList>
            <person name="Kawai M."/>
            <person name="Futagami T."/>
            <person name="Toyoda A."/>
            <person name="Takaki Y."/>
            <person name="Nishi S."/>
            <person name="Hori S."/>
            <person name="Arai W."/>
            <person name="Tsubouchi T."/>
            <person name="Morono Y."/>
            <person name="Uchiyama I."/>
            <person name="Ito T."/>
            <person name="Fujiyama A."/>
            <person name="Inagaki F."/>
            <person name="Takami H."/>
        </authorList>
    </citation>
    <scope>NUCLEOTIDE SEQUENCE</scope>
    <source>
        <strain evidence="1">Expedition CK06-06</strain>
    </source>
</reference>
<organism evidence="1">
    <name type="scientific">marine sediment metagenome</name>
    <dbReference type="NCBI Taxonomy" id="412755"/>
    <lineage>
        <taxon>unclassified sequences</taxon>
        <taxon>metagenomes</taxon>
        <taxon>ecological metagenomes</taxon>
    </lineage>
</organism>
<feature type="non-terminal residue" evidence="1">
    <location>
        <position position="1"/>
    </location>
</feature>
<name>X1V094_9ZZZZ</name>
<gene>
    <name evidence="1" type="ORF">S12H4_63007</name>
</gene>
<dbReference type="EMBL" id="BARW01042578">
    <property type="protein sequence ID" value="GAJ23168.1"/>
    <property type="molecule type" value="Genomic_DNA"/>
</dbReference>
<accession>X1V094</accession>
<protein>
    <submittedName>
        <fullName evidence="1">Uncharacterized protein</fullName>
    </submittedName>
</protein>
<comment type="caution">
    <text evidence="1">The sequence shown here is derived from an EMBL/GenBank/DDBJ whole genome shotgun (WGS) entry which is preliminary data.</text>
</comment>
<evidence type="ECO:0000313" key="1">
    <source>
        <dbReference type="EMBL" id="GAJ23168.1"/>
    </source>
</evidence>
<feature type="non-terminal residue" evidence="1">
    <location>
        <position position="59"/>
    </location>
</feature>
<dbReference type="AlphaFoldDB" id="X1V094"/>
<proteinExistence type="predicted"/>